<keyword evidence="3 4" id="KW-0408">Iron</keyword>
<dbReference type="SUPFAM" id="SSF46626">
    <property type="entry name" value="Cytochrome c"/>
    <property type="match status" value="1"/>
</dbReference>
<proteinExistence type="predicted"/>
<dbReference type="PROSITE" id="PS51007">
    <property type="entry name" value="CYTC"/>
    <property type="match status" value="1"/>
</dbReference>
<dbReference type="Proteomes" id="UP000244911">
    <property type="component" value="Unassembled WGS sequence"/>
</dbReference>
<protein>
    <recommendedName>
        <fullName evidence="6">Cytochrome c domain-containing protein</fullName>
    </recommendedName>
</protein>
<feature type="domain" description="Cytochrome c" evidence="6">
    <location>
        <begin position="41"/>
        <end position="127"/>
    </location>
</feature>
<dbReference type="Gene3D" id="1.10.760.10">
    <property type="entry name" value="Cytochrome c-like domain"/>
    <property type="match status" value="1"/>
</dbReference>
<keyword evidence="2 4" id="KW-0479">Metal-binding</keyword>
<feature type="region of interest" description="Disordered" evidence="5">
    <location>
        <begin position="1"/>
        <end position="26"/>
    </location>
</feature>
<dbReference type="EMBL" id="OMOI01000001">
    <property type="protein sequence ID" value="SPF76548.1"/>
    <property type="molecule type" value="Genomic_DNA"/>
</dbReference>
<dbReference type="Pfam" id="PF00034">
    <property type="entry name" value="Cytochrom_C"/>
    <property type="match status" value="1"/>
</dbReference>
<dbReference type="InterPro" id="IPR036909">
    <property type="entry name" value="Cyt_c-like_dom_sf"/>
</dbReference>
<keyword evidence="8" id="KW-1185">Reference proteome</keyword>
<name>A0A2R8AKH5_9RHOB</name>
<evidence type="ECO:0000256" key="3">
    <source>
        <dbReference type="ARBA" id="ARBA00023004"/>
    </source>
</evidence>
<dbReference type="GO" id="GO:0020037">
    <property type="term" value="F:heme binding"/>
    <property type="evidence" value="ECO:0007669"/>
    <property type="project" value="InterPro"/>
</dbReference>
<evidence type="ECO:0000256" key="2">
    <source>
        <dbReference type="ARBA" id="ARBA00022723"/>
    </source>
</evidence>
<dbReference type="GO" id="GO:0046872">
    <property type="term" value="F:metal ion binding"/>
    <property type="evidence" value="ECO:0007669"/>
    <property type="project" value="UniProtKB-KW"/>
</dbReference>
<evidence type="ECO:0000313" key="7">
    <source>
        <dbReference type="EMBL" id="SPF76548.1"/>
    </source>
</evidence>
<organism evidence="7 8">
    <name type="scientific">Aliiroseovarius pelagivivens</name>
    <dbReference type="NCBI Taxonomy" id="1639690"/>
    <lineage>
        <taxon>Bacteria</taxon>
        <taxon>Pseudomonadati</taxon>
        <taxon>Pseudomonadota</taxon>
        <taxon>Alphaproteobacteria</taxon>
        <taxon>Rhodobacterales</taxon>
        <taxon>Paracoccaceae</taxon>
        <taxon>Aliiroseovarius</taxon>
    </lineage>
</organism>
<dbReference type="GO" id="GO:0009055">
    <property type="term" value="F:electron transfer activity"/>
    <property type="evidence" value="ECO:0007669"/>
    <property type="project" value="InterPro"/>
</dbReference>
<evidence type="ECO:0000256" key="1">
    <source>
        <dbReference type="ARBA" id="ARBA00022617"/>
    </source>
</evidence>
<evidence type="ECO:0000313" key="8">
    <source>
        <dbReference type="Proteomes" id="UP000244911"/>
    </source>
</evidence>
<gene>
    <name evidence="7" type="ORF">ALP8811_01556</name>
</gene>
<dbReference type="InterPro" id="IPR009056">
    <property type="entry name" value="Cyt_c-like_dom"/>
</dbReference>
<evidence type="ECO:0000256" key="4">
    <source>
        <dbReference type="PROSITE-ProRule" id="PRU00433"/>
    </source>
</evidence>
<evidence type="ECO:0000259" key="6">
    <source>
        <dbReference type="PROSITE" id="PS51007"/>
    </source>
</evidence>
<evidence type="ECO:0000256" key="5">
    <source>
        <dbReference type="SAM" id="MobiDB-lite"/>
    </source>
</evidence>
<keyword evidence="1 4" id="KW-0349">Heme</keyword>
<reference evidence="7 8" key="1">
    <citation type="submission" date="2018-03" db="EMBL/GenBank/DDBJ databases">
        <authorList>
            <person name="Keele B.F."/>
        </authorList>
    </citation>
    <scope>NUCLEOTIDE SEQUENCE [LARGE SCALE GENOMIC DNA]</scope>
    <source>
        <strain evidence="7 8">CECT 8811</strain>
    </source>
</reference>
<accession>A0A2R8AKH5</accession>
<dbReference type="OrthoDB" id="7854060at2"/>
<sequence length="133" mass="14015">MGWIGFGASPDVPEVKQVDSADQSDAAPAEMVQVTLPDLGSDFEIGARAFTAKCAACHGPSAGGLDGSGPPLIHKIYEPSHHGDAAFFRAAELGVRAHHWPFGNMPPVEGITRAEIAEIVKYLRAVQRANGIL</sequence>
<dbReference type="AlphaFoldDB" id="A0A2R8AKH5"/>